<comment type="subcellular location">
    <subcellularLocation>
        <location evidence="1">Cell membrane</location>
        <topology evidence="1">Lipid-anchor</topology>
        <topology evidence="1">GPI-anchor</topology>
    </subcellularLocation>
</comment>
<dbReference type="InterPro" id="IPR056900">
    <property type="entry name" value="COB_C"/>
</dbReference>
<evidence type="ECO:0000313" key="9">
    <source>
        <dbReference type="EMBL" id="KAH7549271.1"/>
    </source>
</evidence>
<dbReference type="InterPro" id="IPR006918">
    <property type="entry name" value="COBRA_pln"/>
</dbReference>
<evidence type="ECO:0000256" key="5">
    <source>
        <dbReference type="ARBA" id="ARBA00023180"/>
    </source>
</evidence>
<dbReference type="Proteomes" id="UP000827721">
    <property type="component" value="Unassembled WGS sequence"/>
</dbReference>
<dbReference type="Pfam" id="PF25079">
    <property type="entry name" value="COB_C"/>
    <property type="match status" value="1"/>
</dbReference>
<proteinExistence type="inferred from homology"/>
<reference evidence="9 10" key="1">
    <citation type="submission" date="2021-02" db="EMBL/GenBank/DDBJ databases">
        <title>Plant Genome Project.</title>
        <authorList>
            <person name="Zhang R.-G."/>
        </authorList>
    </citation>
    <scope>NUCLEOTIDE SEQUENCE [LARGE SCALE GENOMIC DNA]</scope>
    <source>
        <tissue evidence="9">Leaves</tissue>
    </source>
</reference>
<evidence type="ECO:0000256" key="1">
    <source>
        <dbReference type="ARBA" id="ARBA00004609"/>
    </source>
</evidence>
<evidence type="ECO:0000256" key="4">
    <source>
        <dbReference type="ARBA" id="ARBA00022729"/>
    </source>
</evidence>
<comment type="caution">
    <text evidence="9">The sequence shown here is derived from an EMBL/GenBank/DDBJ whole genome shotgun (WGS) entry which is preliminary data.</text>
</comment>
<evidence type="ECO:0000256" key="7">
    <source>
        <dbReference type="SAM" id="Phobius"/>
    </source>
</evidence>
<keyword evidence="7" id="KW-0472">Membrane</keyword>
<keyword evidence="3" id="KW-0336">GPI-anchor</keyword>
<keyword evidence="4" id="KW-0732">Signal</keyword>
<dbReference type="PANTHER" id="PTHR31673">
    <property type="entry name" value="PROTEIN COBRA"/>
    <property type="match status" value="1"/>
</dbReference>
<organism evidence="9 10">
    <name type="scientific">Xanthoceras sorbifolium</name>
    <dbReference type="NCBI Taxonomy" id="99658"/>
    <lineage>
        <taxon>Eukaryota</taxon>
        <taxon>Viridiplantae</taxon>
        <taxon>Streptophyta</taxon>
        <taxon>Embryophyta</taxon>
        <taxon>Tracheophyta</taxon>
        <taxon>Spermatophyta</taxon>
        <taxon>Magnoliopsida</taxon>
        <taxon>eudicotyledons</taxon>
        <taxon>Gunneridae</taxon>
        <taxon>Pentapetalae</taxon>
        <taxon>rosids</taxon>
        <taxon>malvids</taxon>
        <taxon>Sapindales</taxon>
        <taxon>Sapindaceae</taxon>
        <taxon>Xanthoceroideae</taxon>
        <taxon>Xanthoceras</taxon>
    </lineage>
</organism>
<keyword evidence="10" id="KW-1185">Reference proteome</keyword>
<evidence type="ECO:0000313" key="10">
    <source>
        <dbReference type="Proteomes" id="UP000827721"/>
    </source>
</evidence>
<keyword evidence="7" id="KW-1133">Transmembrane helix</keyword>
<sequence>MEFLFSSVSAGSITKFSGFTFLFVFLLSYSTSTSTSSAETYGAFDPKGNITINWDVLSWTPDGYVAIYQGDCSRFKGNIPHCCKKDPTVVDLLPGTPYNQQIANCCRGGVLKPWAASSFQLSVGAAGTTNKTVRMPKHFTLKAPPGHGYTCGPAKIVEPTRFLTPDKRRFTRAMMTWIVICKNSDLWQGGRATDFKSWLYGNLNSSAIVGGNIPKAYDALDPNGNITIKWDLMTWTPDGYVAVVTMFNFQQYRHIQAPGWTLGWTWVKKEVIWAMVGSQTTEQGDCSKYKGNVPDCCKKDPTVVDLLPGTPYNQQVANCCRGGVLKPWAASSFQLSVGAAGTTNKTVRLPKHFTLKAPPGHGYTCGPAKIVEPTRFLTPDKRRFTRAMNLALSRETEHKLDITFDWQSSASKKMESLLSPVTGSITNKLTGFTLLFLFLLSCSTFTPAGCVAVMNLTLDLGFVLSVCALRNTRLIRGLSWTGNSKCWVLGQICKESYDALDPNGNITIKWDLMTWTPDGYVAVVTMFNFQQYRHIQAPGWTLGWTWAKKEVIWSMVGGQTTEQGDCSKYKGNVPHCCKKDPTVVDLLPGTPYNQQIANCCKGGVINSWAQDQTNAISSFQLSVGAAGTTNKTVRVPKNFTLKAPGPGYTCGPAKIGKPTKFVTQDKRRTTQAMMTWNVTCTYSQFLAQKTPTCCVSLSSFYNDTIVGCPTCACGCQNNATEPGSCIDPKSPHLASVVNTQGKAITKPMVQCSSHMCPVRIHWHVKLNYKEYWRVKITITNFNYAMNYSQWNLVVQHPNFDNLTKLFSFNYKSLTPYEGLNDTAMLWGVKFYNDLLSQAGPLGNVQSELLFRKDSSTFTFEKGWAFPRRIYFNGDNCVMPPPDAYPWLPNASSRPIISLLLQAITILASLVFLLAYA</sequence>
<dbReference type="Pfam" id="PF04833">
    <property type="entry name" value="COBRA"/>
    <property type="match status" value="3"/>
</dbReference>
<evidence type="ECO:0000256" key="2">
    <source>
        <dbReference type="ARBA" id="ARBA00005507"/>
    </source>
</evidence>
<accession>A0ABQ8H5S2</accession>
<protein>
    <recommendedName>
        <fullName evidence="8">COBRA C-terminal domain-containing protein</fullName>
    </recommendedName>
</protein>
<comment type="similarity">
    <text evidence="2">Belongs to the COBRA family.</text>
</comment>
<keyword evidence="6" id="KW-0449">Lipoprotein</keyword>
<feature type="domain" description="COBRA C-terminal" evidence="8">
    <location>
        <begin position="692"/>
        <end position="885"/>
    </location>
</feature>
<evidence type="ECO:0000256" key="3">
    <source>
        <dbReference type="ARBA" id="ARBA00022622"/>
    </source>
</evidence>
<keyword evidence="5" id="KW-0325">Glycoprotein</keyword>
<keyword evidence="7" id="KW-0812">Transmembrane</keyword>
<evidence type="ECO:0000256" key="6">
    <source>
        <dbReference type="ARBA" id="ARBA00023288"/>
    </source>
</evidence>
<feature type="transmembrane region" description="Helical" evidence="7">
    <location>
        <begin position="895"/>
        <end position="915"/>
    </location>
</feature>
<evidence type="ECO:0000259" key="8">
    <source>
        <dbReference type="Pfam" id="PF25079"/>
    </source>
</evidence>
<dbReference type="EMBL" id="JAFEMO010000013">
    <property type="protein sequence ID" value="KAH7549271.1"/>
    <property type="molecule type" value="Genomic_DNA"/>
</dbReference>
<gene>
    <name evidence="9" type="ORF">JRO89_XS13G0007400</name>
</gene>
<dbReference type="PANTHER" id="PTHR31673:SF61">
    <property type="entry name" value="PROTEIN COBRA"/>
    <property type="match status" value="1"/>
</dbReference>
<name>A0ABQ8H5S2_9ROSI</name>